<feature type="region of interest" description="Disordered" evidence="1">
    <location>
        <begin position="1"/>
        <end position="28"/>
    </location>
</feature>
<dbReference type="AlphaFoldDB" id="M0L6U3"/>
<name>M0L6U3_9EURY</name>
<comment type="caution">
    <text evidence="2">The sequence shown here is derived from an EMBL/GenBank/DDBJ whole genome shotgun (WGS) entry which is preliminary data.</text>
</comment>
<dbReference type="STRING" id="1227454.C446_17404"/>
<dbReference type="Proteomes" id="UP000011607">
    <property type="component" value="Unassembled WGS sequence"/>
</dbReference>
<proteinExistence type="predicted"/>
<reference evidence="2 3" key="1">
    <citation type="journal article" date="2014" name="PLoS Genet.">
        <title>Phylogenetically driven sequencing of extremely halophilic archaea reveals strategies for static and dynamic osmo-response.</title>
        <authorList>
            <person name="Becker E.A."/>
            <person name="Seitzer P.M."/>
            <person name="Tritt A."/>
            <person name="Larsen D."/>
            <person name="Krusor M."/>
            <person name="Yao A.I."/>
            <person name="Wu D."/>
            <person name="Madern D."/>
            <person name="Eisen J.A."/>
            <person name="Darling A.E."/>
            <person name="Facciotti M.T."/>
        </authorList>
    </citation>
    <scope>NUCLEOTIDE SEQUENCE [LARGE SCALE GENOMIC DNA]</scope>
    <source>
        <strain evidence="2 3">JCM 10879</strain>
    </source>
</reference>
<organism evidence="2 3">
    <name type="scientific">Halobiforma nitratireducens JCM 10879</name>
    <dbReference type="NCBI Taxonomy" id="1227454"/>
    <lineage>
        <taxon>Archaea</taxon>
        <taxon>Methanobacteriati</taxon>
        <taxon>Methanobacteriota</taxon>
        <taxon>Stenosarchaea group</taxon>
        <taxon>Halobacteria</taxon>
        <taxon>Halobacteriales</taxon>
        <taxon>Natrialbaceae</taxon>
        <taxon>Halobiforma</taxon>
    </lineage>
</organism>
<dbReference type="PATRIC" id="fig|1227454.3.peg.3560"/>
<accession>M0L6U3</accession>
<evidence type="ECO:0000313" key="2">
    <source>
        <dbReference type="EMBL" id="EMA29312.1"/>
    </source>
</evidence>
<dbReference type="eggNOG" id="arCOG10869">
    <property type="taxonomic scope" value="Archaea"/>
</dbReference>
<protein>
    <submittedName>
        <fullName evidence="2">Uncharacterized protein</fullName>
    </submittedName>
</protein>
<feature type="compositionally biased region" description="Low complexity" evidence="1">
    <location>
        <begin position="11"/>
        <end position="27"/>
    </location>
</feature>
<gene>
    <name evidence="2" type="ORF">C446_17404</name>
</gene>
<keyword evidence="3" id="KW-1185">Reference proteome</keyword>
<dbReference type="EMBL" id="AOMA01000187">
    <property type="protein sequence ID" value="EMA29312.1"/>
    <property type="molecule type" value="Genomic_DNA"/>
</dbReference>
<evidence type="ECO:0000313" key="3">
    <source>
        <dbReference type="Proteomes" id="UP000011607"/>
    </source>
</evidence>
<sequence>MVTSRSVPIPQLEQEADQAAQQALSSDEPLVVNRMGTDVHIQRSASDDGLASPSRIRKIVSEEIEKRVPEAVDKRLEQRSENLEEMFSGSDELDEATLEEFGVDIDELEGGDTSWFERLRDGATNERTAVTAGVGATLAALTTVASAGVPLAAGAAVAASGSFASSMLGKGAADAALGEDGNLTQAELATIVETVKRELQESDGTGELSEEVDY</sequence>
<evidence type="ECO:0000256" key="1">
    <source>
        <dbReference type="SAM" id="MobiDB-lite"/>
    </source>
</evidence>